<evidence type="ECO:0000313" key="8">
    <source>
        <dbReference type="EMBL" id="ASO18504.1"/>
    </source>
</evidence>
<keyword evidence="7" id="KW-0472">Membrane</keyword>
<name>A0A221VYC1_9PSEU</name>
<dbReference type="GO" id="GO:0005524">
    <property type="term" value="F:ATP binding"/>
    <property type="evidence" value="ECO:0007669"/>
    <property type="project" value="UniProtKB-KW"/>
</dbReference>
<comment type="similarity">
    <text evidence="2">Belongs to the ABC transporter superfamily.</text>
</comment>
<dbReference type="InterPro" id="IPR003439">
    <property type="entry name" value="ABC_transporter-like_ATP-bd"/>
</dbReference>
<dbReference type="InterPro" id="IPR003593">
    <property type="entry name" value="AAA+_ATPase"/>
</dbReference>
<evidence type="ECO:0000256" key="1">
    <source>
        <dbReference type="ARBA" id="ARBA00004202"/>
    </source>
</evidence>
<evidence type="ECO:0000256" key="3">
    <source>
        <dbReference type="ARBA" id="ARBA00022448"/>
    </source>
</evidence>
<dbReference type="Gene3D" id="3.40.50.300">
    <property type="entry name" value="P-loop containing nucleotide triphosphate hydrolases"/>
    <property type="match status" value="1"/>
</dbReference>
<keyword evidence="3" id="KW-0813">Transport</keyword>
<dbReference type="Pfam" id="PF00005">
    <property type="entry name" value="ABC_tran"/>
    <property type="match status" value="1"/>
</dbReference>
<dbReference type="GO" id="GO:0005886">
    <property type="term" value="C:plasma membrane"/>
    <property type="evidence" value="ECO:0007669"/>
    <property type="project" value="UniProtKB-SubCell"/>
</dbReference>
<keyword evidence="9" id="KW-1185">Reference proteome</keyword>
<keyword evidence="6 8" id="KW-0067">ATP-binding</keyword>
<dbReference type="InterPro" id="IPR013563">
    <property type="entry name" value="Oligopep_ABC_C"/>
</dbReference>
<dbReference type="InterPro" id="IPR027417">
    <property type="entry name" value="P-loop_NTPase"/>
</dbReference>
<dbReference type="PANTHER" id="PTHR43297:SF2">
    <property type="entry name" value="DIPEPTIDE TRANSPORT ATP-BINDING PROTEIN DPPD"/>
    <property type="match status" value="1"/>
</dbReference>
<evidence type="ECO:0000256" key="4">
    <source>
        <dbReference type="ARBA" id="ARBA00022475"/>
    </source>
</evidence>
<dbReference type="PANTHER" id="PTHR43297">
    <property type="entry name" value="OLIGOPEPTIDE TRANSPORT ATP-BINDING PROTEIN APPD"/>
    <property type="match status" value="1"/>
</dbReference>
<proteinExistence type="inferred from homology"/>
<sequence>MTQSVSEELLTVSELSVGFPTDDGVVHAVRNLSFSLRRGEVLGIVGESGSGKSVSSMALMGLLPKTARVTGSIRFADQEIVGIEPRKLEKIRGNDIAMIFQDPMTSLNPVFTVGWQLSEAYRAHHKVPKKVAWAKAVEVLELVGIPQPDRRAKQFPHEFSGGMRQRVVIAMAVINDPDLIIADEPTTALDVTVQAQVLETLIRIKDETNAGIMLITHDLGVVAGMVDRVQVMYGGTIVESGGVDEVFETPRMPYTVGLLGSIPNPEQLGQPLTPIKGTPPSLLNLPTGCTFAPRCPLAIDECRAAEPELRPIAGGRHASRCIRWDELGTLGDAKQLFVHDEIGNIENPAVLVEVDADAGTIDTESTPQEEGSR</sequence>
<protein>
    <submittedName>
        <fullName evidence="8">Oligopeptide transport ATP-binding protein OppD</fullName>
    </submittedName>
</protein>
<dbReference type="Proteomes" id="UP000204221">
    <property type="component" value="Chromosome"/>
</dbReference>
<evidence type="ECO:0000256" key="5">
    <source>
        <dbReference type="ARBA" id="ARBA00022741"/>
    </source>
</evidence>
<dbReference type="FunFam" id="3.40.50.300:FF:000016">
    <property type="entry name" value="Oligopeptide ABC transporter ATP-binding component"/>
    <property type="match status" value="1"/>
</dbReference>
<dbReference type="SUPFAM" id="SSF52540">
    <property type="entry name" value="P-loop containing nucleoside triphosphate hydrolases"/>
    <property type="match status" value="1"/>
</dbReference>
<reference evidence="8 9" key="1">
    <citation type="submission" date="2017-07" db="EMBL/GenBank/DDBJ databases">
        <title>Complete genome sequence of Actinoalloteichus hoggarensis DSM 45943, type strain of Actinoalloteichus hoggarensis.</title>
        <authorList>
            <person name="Ruckert C."/>
            <person name="Nouioui I."/>
            <person name="Willmese J."/>
            <person name="van Wezel G."/>
            <person name="Klenk H.-P."/>
            <person name="Kalinowski J."/>
            <person name="Zotchev S.B."/>
        </authorList>
    </citation>
    <scope>NUCLEOTIDE SEQUENCE [LARGE SCALE GENOMIC DNA]</scope>
    <source>
        <strain evidence="8 9">DSM 45943</strain>
    </source>
</reference>
<dbReference type="GO" id="GO:0015833">
    <property type="term" value="P:peptide transport"/>
    <property type="evidence" value="ECO:0007669"/>
    <property type="project" value="InterPro"/>
</dbReference>
<dbReference type="PROSITE" id="PS50893">
    <property type="entry name" value="ABC_TRANSPORTER_2"/>
    <property type="match status" value="1"/>
</dbReference>
<dbReference type="PROSITE" id="PS00211">
    <property type="entry name" value="ABC_TRANSPORTER_1"/>
    <property type="match status" value="1"/>
</dbReference>
<dbReference type="InterPro" id="IPR050388">
    <property type="entry name" value="ABC_Ni/Peptide_Import"/>
</dbReference>
<evidence type="ECO:0000256" key="7">
    <source>
        <dbReference type="ARBA" id="ARBA00023136"/>
    </source>
</evidence>
<dbReference type="EMBL" id="CP022521">
    <property type="protein sequence ID" value="ASO18504.1"/>
    <property type="molecule type" value="Genomic_DNA"/>
</dbReference>
<evidence type="ECO:0000256" key="2">
    <source>
        <dbReference type="ARBA" id="ARBA00005417"/>
    </source>
</evidence>
<organism evidence="8 9">
    <name type="scientific">Actinoalloteichus hoggarensis</name>
    <dbReference type="NCBI Taxonomy" id="1470176"/>
    <lineage>
        <taxon>Bacteria</taxon>
        <taxon>Bacillati</taxon>
        <taxon>Actinomycetota</taxon>
        <taxon>Actinomycetes</taxon>
        <taxon>Pseudonocardiales</taxon>
        <taxon>Pseudonocardiaceae</taxon>
        <taxon>Actinoalloteichus</taxon>
    </lineage>
</organism>
<gene>
    <name evidence="8" type="primary">oppD3</name>
    <name evidence="8" type="ORF">AHOG_04240</name>
</gene>
<dbReference type="CDD" id="cd03257">
    <property type="entry name" value="ABC_NikE_OppD_transporters"/>
    <property type="match status" value="1"/>
</dbReference>
<dbReference type="OrthoDB" id="3327300at2"/>
<dbReference type="Pfam" id="PF08352">
    <property type="entry name" value="oligo_HPY"/>
    <property type="match status" value="1"/>
</dbReference>
<dbReference type="InterPro" id="IPR017871">
    <property type="entry name" value="ABC_transporter-like_CS"/>
</dbReference>
<dbReference type="NCBIfam" id="TIGR01727">
    <property type="entry name" value="oligo_HPY"/>
    <property type="match status" value="1"/>
</dbReference>
<keyword evidence="4" id="KW-1003">Cell membrane</keyword>
<keyword evidence="5" id="KW-0547">Nucleotide-binding</keyword>
<evidence type="ECO:0000313" key="9">
    <source>
        <dbReference type="Proteomes" id="UP000204221"/>
    </source>
</evidence>
<dbReference type="GO" id="GO:0016887">
    <property type="term" value="F:ATP hydrolysis activity"/>
    <property type="evidence" value="ECO:0007669"/>
    <property type="project" value="InterPro"/>
</dbReference>
<dbReference type="SMART" id="SM00382">
    <property type="entry name" value="AAA"/>
    <property type="match status" value="1"/>
</dbReference>
<evidence type="ECO:0000256" key="6">
    <source>
        <dbReference type="ARBA" id="ARBA00022840"/>
    </source>
</evidence>
<accession>A0A221VYC1</accession>
<dbReference type="AlphaFoldDB" id="A0A221VYC1"/>
<dbReference type="RefSeq" id="WP_093940188.1">
    <property type="nucleotide sequence ID" value="NZ_CP022521.1"/>
</dbReference>
<dbReference type="KEGG" id="ahg:AHOG_04240"/>
<comment type="subcellular location">
    <subcellularLocation>
        <location evidence="1">Cell membrane</location>
        <topology evidence="1">Peripheral membrane protein</topology>
    </subcellularLocation>
</comment>